<protein>
    <submittedName>
        <fullName evidence="2">Uncharacterized conserved protein</fullName>
    </submittedName>
</protein>
<evidence type="ECO:0000259" key="1">
    <source>
        <dbReference type="Pfam" id="PF09994"/>
    </source>
</evidence>
<dbReference type="InterPro" id="IPR018712">
    <property type="entry name" value="Tle1-like_cat"/>
</dbReference>
<dbReference type="RefSeq" id="WP_115247923.1">
    <property type="nucleotide sequence ID" value="NZ_UGQC01000001.1"/>
</dbReference>
<gene>
    <name evidence="2" type="ORF">NCTC7911_02089</name>
</gene>
<dbReference type="Proteomes" id="UP000254107">
    <property type="component" value="Unassembled WGS sequence"/>
</dbReference>
<organism evidence="2 3">
    <name type="scientific">Moraxella lacunata</name>
    <dbReference type="NCBI Taxonomy" id="477"/>
    <lineage>
        <taxon>Bacteria</taxon>
        <taxon>Pseudomonadati</taxon>
        <taxon>Pseudomonadota</taxon>
        <taxon>Gammaproteobacteria</taxon>
        <taxon>Moraxellales</taxon>
        <taxon>Moraxellaceae</taxon>
        <taxon>Moraxella</taxon>
    </lineage>
</organism>
<dbReference type="Pfam" id="PF09994">
    <property type="entry name" value="T6SS_Tle1-like_cat"/>
    <property type="match status" value="1"/>
</dbReference>
<keyword evidence="3" id="KW-1185">Reference proteome</keyword>
<sequence length="408" mass="47467">MFVHRVLNYGHDKDITKEVDKLLNEEERYVNEGPFDRIPDRDRPRPSAPALSFIQKDKDNKPVMQLKVKFVGLFDTVSSIGLNHDDDVKDEKQGLIFGSRRPIQVVHIVAGHEFRQKFATTTIAECVQQGCGFEVVIPGCHTDIGDGLETRWKQDKNEKTDEKKWELKHVDDPTTICQKYNLASAPFALLTKINLFSPLVFSQVVQAEEKALMELQRADFDEVINILSRQGWFDKDKREIWRDDSGWDKLKMDKIKVHRKFDNGKDRVDDISKHYPKVATKLMFDIMKDLGIHHSYQFTKYDINTFDGDTMLQGLSKDLIDKAWEKYQNFKTNKAKYFIDNDIINGTQEGKEYYVGIKDANKSKILFHDYLHWCSTMKRDPASLLLAYVSVPHINPQTNQFYRTVHQG</sequence>
<dbReference type="AlphaFoldDB" id="A0A378QIG1"/>
<proteinExistence type="predicted"/>
<evidence type="ECO:0000313" key="2">
    <source>
        <dbReference type="EMBL" id="STZ00679.1"/>
    </source>
</evidence>
<accession>A0A378QIG1</accession>
<feature type="domain" description="T6SS Phospholipase effector Tle1-like catalytic" evidence="1">
    <location>
        <begin position="46"/>
        <end position="151"/>
    </location>
</feature>
<dbReference type="EMBL" id="UGQC01000001">
    <property type="protein sequence ID" value="STZ00679.1"/>
    <property type="molecule type" value="Genomic_DNA"/>
</dbReference>
<evidence type="ECO:0000313" key="3">
    <source>
        <dbReference type="Proteomes" id="UP000254107"/>
    </source>
</evidence>
<name>A0A378QIG1_MORLA</name>
<reference evidence="2 3" key="1">
    <citation type="submission" date="2018-06" db="EMBL/GenBank/DDBJ databases">
        <authorList>
            <consortium name="Pathogen Informatics"/>
            <person name="Doyle S."/>
        </authorList>
    </citation>
    <scope>NUCLEOTIDE SEQUENCE [LARGE SCALE GENOMIC DNA]</scope>
    <source>
        <strain evidence="2 3">NCTC7911</strain>
    </source>
</reference>
<dbReference type="GeneID" id="302270628"/>